<proteinExistence type="predicted"/>
<reference evidence="1" key="1">
    <citation type="submission" date="2013-07" db="EMBL/GenBank/DDBJ databases">
        <title>Recent population admixture at the southern South China Sea revealed by both Illumina and Sanger sequencing.</title>
        <authorList>
            <person name="Li J."/>
            <person name="Yang Y."/>
            <person name="Fang L."/>
            <person name="Guo M."/>
            <person name="Zhou R."/>
            <person name="Shi S."/>
        </authorList>
    </citation>
    <scope>NUCLEOTIDE SEQUENCE</scope>
    <source>
        <strain evidence="1">Lr719_ref</strain>
    </source>
</reference>
<protein>
    <submittedName>
        <fullName evidence="1">Vacuolar protein sorting-associated protein 26-like protein</fullName>
    </submittedName>
</protein>
<feature type="non-terminal residue" evidence="1">
    <location>
        <position position="47"/>
    </location>
</feature>
<dbReference type="EMBL" id="KF477491">
    <property type="protein sequence ID" value="AGU71390.1"/>
    <property type="molecule type" value="Genomic_DNA"/>
</dbReference>
<feature type="non-terminal residue" evidence="1">
    <location>
        <position position="1"/>
    </location>
</feature>
<sequence length="47" mass="5282">NCTSIEETSMILPLSCVNLMCLGKYTIGKHIHSSFQRLRCHTSPTMV</sequence>
<dbReference type="AlphaFoldDB" id="T1Z0R2"/>
<evidence type="ECO:0000313" key="1">
    <source>
        <dbReference type="EMBL" id="AGU71390.1"/>
    </source>
</evidence>
<accession>T1Z0R2</accession>
<name>T1Z0R2_9MYRT</name>
<organism evidence="1">
    <name type="scientific">Lumnitzera racemosa</name>
    <dbReference type="NCBI Taxonomy" id="99438"/>
    <lineage>
        <taxon>Eukaryota</taxon>
        <taxon>Viridiplantae</taxon>
        <taxon>Streptophyta</taxon>
        <taxon>Embryophyta</taxon>
        <taxon>Tracheophyta</taxon>
        <taxon>Spermatophyta</taxon>
        <taxon>Magnoliopsida</taxon>
        <taxon>eudicotyledons</taxon>
        <taxon>Gunneridae</taxon>
        <taxon>Pentapetalae</taxon>
        <taxon>rosids</taxon>
        <taxon>malvids</taxon>
        <taxon>Myrtales</taxon>
        <taxon>Combretaceae</taxon>
        <taxon>Lumnitzera</taxon>
    </lineage>
</organism>